<protein>
    <submittedName>
        <fullName evidence="2">PDZ domain-containing protein</fullName>
    </submittedName>
</protein>
<name>A0AC35TII2_9BILA</name>
<dbReference type="Proteomes" id="UP000095286">
    <property type="component" value="Unplaced"/>
</dbReference>
<proteinExistence type="predicted"/>
<reference evidence="2" key="1">
    <citation type="submission" date="2016-11" db="UniProtKB">
        <authorList>
            <consortium name="WormBaseParasite"/>
        </authorList>
    </citation>
    <scope>IDENTIFICATION</scope>
    <source>
        <strain evidence="2">KR3021</strain>
    </source>
</reference>
<evidence type="ECO:0000313" key="1">
    <source>
        <dbReference type="Proteomes" id="UP000095286"/>
    </source>
</evidence>
<organism evidence="1 2">
    <name type="scientific">Rhabditophanes sp. KR3021</name>
    <dbReference type="NCBI Taxonomy" id="114890"/>
    <lineage>
        <taxon>Eukaryota</taxon>
        <taxon>Metazoa</taxon>
        <taxon>Ecdysozoa</taxon>
        <taxon>Nematoda</taxon>
        <taxon>Chromadorea</taxon>
        <taxon>Rhabditida</taxon>
        <taxon>Tylenchina</taxon>
        <taxon>Panagrolaimomorpha</taxon>
        <taxon>Strongyloidoidea</taxon>
        <taxon>Alloionematidae</taxon>
        <taxon>Rhabditophanes</taxon>
    </lineage>
</organism>
<accession>A0AC35TII2</accession>
<evidence type="ECO:0000313" key="2">
    <source>
        <dbReference type="WBParaSite" id="RSKR_0000101800.1"/>
    </source>
</evidence>
<dbReference type="WBParaSite" id="RSKR_0000101800.1">
    <property type="protein sequence ID" value="RSKR_0000101800.1"/>
    <property type="gene ID" value="RSKR_0000101800"/>
</dbReference>
<sequence>MSISSDHSSTTPDYHSPTHSEDSGFHNDNFNQALRTTVKATTNFAGQQQSKLLTSTTNRYKNISADTKSDMISEKADCYFKSRNCPSSIYGYMDCKMSKSSTTFLNKITIGPSKPIVPPKPKFFSQDNDANCLKSHRLFNRASEQNNLNETCKEDQLPCAEQLQSKPFATVSSLIQQFQSGNIHHHDDEETDYTKNNLDMFQTNAPSIEEVTIIDDYFVLKKSNSEQNNNNKEDQFYPTSDNRYKELVEKYREPSPLQSTISPALRSLIEKDRANISQEEKKTSKSSFPETKGSFIEIDSNVLTEDDLESFAEIEFGVETVPENETIYSVPIQKIESFQMPVMPDRLAKAEKRDFEKEITKDSSRINFDQNLIRKDSQMLHLIREDANKLNLIREDANKLNLIREDANKFNLIREDANKLNLIREDANKLNLDLIEEDSIEQNLDFSQQLITIKKLLQDKFEDYDIYNISMQRVANIIDGSVGIILTGAESTTSHSVITVQKVITGSVADREGTLAKGDSLFYIQGQSTSKMSAADARSALKAPAQVVSVVAGRFNSLKRFKMENQYNSINDTFAKDPNTCVYSNSIESVVLKKTAIGVGLSIDGGSDSLLGIRPIFVKRLFLGGEASKSNLISVGDIITSIETMSFQSITYLEAWKYLKTLPEGPITINIKKLQK</sequence>